<reference evidence="2 3" key="1">
    <citation type="submission" date="2021-03" db="EMBL/GenBank/DDBJ databases">
        <title>Antimicrobial resistance genes in bacteria isolated from Japanese honey, and their potential for conferring macrolide and lincosamide resistance in the American foulbrood pathogen Paenibacillus larvae.</title>
        <authorList>
            <person name="Okamoto M."/>
            <person name="Kumagai M."/>
            <person name="Kanamori H."/>
            <person name="Takamatsu D."/>
        </authorList>
    </citation>
    <scope>NUCLEOTIDE SEQUENCE [LARGE SCALE GENOMIC DNA]</scope>
    <source>
        <strain evidence="2 3">J1TS3</strain>
    </source>
</reference>
<feature type="transmembrane region" description="Helical" evidence="1">
    <location>
        <begin position="232"/>
        <end position="251"/>
    </location>
</feature>
<feature type="transmembrane region" description="Helical" evidence="1">
    <location>
        <begin position="9"/>
        <end position="27"/>
    </location>
</feature>
<dbReference type="EMBL" id="BOQT01000025">
    <property type="protein sequence ID" value="GIN23074.1"/>
    <property type="molecule type" value="Genomic_DNA"/>
</dbReference>
<evidence type="ECO:0000313" key="3">
    <source>
        <dbReference type="Proteomes" id="UP000680279"/>
    </source>
</evidence>
<evidence type="ECO:0000313" key="2">
    <source>
        <dbReference type="EMBL" id="GIN23074.1"/>
    </source>
</evidence>
<keyword evidence="3" id="KW-1185">Reference proteome</keyword>
<accession>A0ABQ4KBG6</accession>
<name>A0ABQ4KBG6_9BACI</name>
<comment type="caution">
    <text evidence="2">The sequence shown here is derived from an EMBL/GenBank/DDBJ whole genome shotgun (WGS) entry which is preliminary data.</text>
</comment>
<dbReference type="Proteomes" id="UP000680279">
    <property type="component" value="Unassembled WGS sequence"/>
</dbReference>
<feature type="transmembrane region" description="Helical" evidence="1">
    <location>
        <begin position="112"/>
        <end position="132"/>
    </location>
</feature>
<sequence>MKANLKRSLFNPITLAGMLFFIASIIFTAKSYLLMLTAAQLVFVPIMLQLIFEVKRKHIIFTWIAMLSIFLLQVVPSSTGQMVLAFIYVLFTFFVAFYGLKRFFNRGFTNWAEISIDIGMMYLFIGGLWFFAYVAKIDTGFSPLITWLTAIHFHYSAFLLPISLGFFGRLHDSKWYRLIVPIILAGPMLVAIGITALPLLEFISVLLYIFAIFTLIVLAYRTSFASTVQAVLIRTSYSILGITIFFSLLYATQNAFGHWFVSIDFMLRFHGLFNSILFGMLGVVGWVLAPPETKQEIFNFPVSQMRGTLKGAGKRKSGLVDDLSVFVNTKTLPKTIVDFYEQTDQYQLFASVKWATWFKPLASCYKIISTQLQQLNLPISSDLTEMTFKIQAVDPTVDGRKNPRAWIRRVKNNIVFVAIYSQHETKGRTYMNIALPLPYSSMIGILQLEVVDGILILSSEGKGDPGIYLAVGKTLFKLPLSEHFLIKETGSGSLIAQHKMRIFGIPFLQIEYKIIQNIVSAG</sequence>
<protein>
    <submittedName>
        <fullName evidence="2">Membrane protein</fullName>
    </submittedName>
</protein>
<feature type="transmembrane region" description="Helical" evidence="1">
    <location>
        <begin position="175"/>
        <end position="196"/>
    </location>
</feature>
<feature type="transmembrane region" description="Helical" evidence="1">
    <location>
        <begin position="271"/>
        <end position="289"/>
    </location>
</feature>
<feature type="transmembrane region" description="Helical" evidence="1">
    <location>
        <begin position="202"/>
        <end position="220"/>
    </location>
</feature>
<gene>
    <name evidence="2" type="primary">yndJ</name>
    <name evidence="2" type="ORF">J1TS3_42080</name>
</gene>
<keyword evidence="1" id="KW-0812">Transmembrane</keyword>
<proteinExistence type="predicted"/>
<keyword evidence="1" id="KW-1133">Transmembrane helix</keyword>
<feature type="transmembrane region" description="Helical" evidence="1">
    <location>
        <begin position="82"/>
        <end position="100"/>
    </location>
</feature>
<dbReference type="RefSeq" id="WP_018708835.1">
    <property type="nucleotide sequence ID" value="NZ_BOQT01000025.1"/>
</dbReference>
<keyword evidence="1" id="KW-0472">Membrane</keyword>
<dbReference type="Pfam" id="PF14158">
    <property type="entry name" value="YndJ"/>
    <property type="match status" value="1"/>
</dbReference>
<feature type="transmembrane region" description="Helical" evidence="1">
    <location>
        <begin position="144"/>
        <end position="168"/>
    </location>
</feature>
<organism evidence="2 3">
    <name type="scientific">Siminovitchia fordii</name>
    <dbReference type="NCBI Taxonomy" id="254759"/>
    <lineage>
        <taxon>Bacteria</taxon>
        <taxon>Bacillati</taxon>
        <taxon>Bacillota</taxon>
        <taxon>Bacilli</taxon>
        <taxon>Bacillales</taxon>
        <taxon>Bacillaceae</taxon>
        <taxon>Siminovitchia</taxon>
    </lineage>
</organism>
<dbReference type="InterPro" id="IPR025450">
    <property type="entry name" value="YndJ-like"/>
</dbReference>
<feature type="transmembrane region" description="Helical" evidence="1">
    <location>
        <begin position="33"/>
        <end position="52"/>
    </location>
</feature>
<feature type="transmembrane region" description="Helical" evidence="1">
    <location>
        <begin position="59"/>
        <end position="76"/>
    </location>
</feature>
<evidence type="ECO:0000256" key="1">
    <source>
        <dbReference type="SAM" id="Phobius"/>
    </source>
</evidence>